<protein>
    <recommendedName>
        <fullName evidence="9">Non-structural maintenance of chromosomes element 4</fullName>
    </recommendedName>
</protein>
<dbReference type="PANTHER" id="PTHR16140">
    <property type="entry name" value="NON-STRUCTURAL MAINTENANCE OF CHROMOSOMES ELEMENT 4"/>
    <property type="match status" value="1"/>
</dbReference>
<evidence type="ECO:0000256" key="8">
    <source>
        <dbReference type="ARBA" id="ARBA00023242"/>
    </source>
</evidence>
<feature type="region of interest" description="Disordered" evidence="10">
    <location>
        <begin position="1"/>
        <end position="68"/>
    </location>
</feature>
<dbReference type="GO" id="GO:0030915">
    <property type="term" value="C:Smc5-Smc6 complex"/>
    <property type="evidence" value="ECO:0007669"/>
    <property type="project" value="UniProtKB-UniRule"/>
</dbReference>
<dbReference type="GO" id="GO:0006281">
    <property type="term" value="P:DNA repair"/>
    <property type="evidence" value="ECO:0007669"/>
    <property type="project" value="UniProtKB-UniRule"/>
</dbReference>
<evidence type="ECO:0000256" key="5">
    <source>
        <dbReference type="ARBA" id="ARBA00022895"/>
    </source>
</evidence>
<evidence type="ECO:0000256" key="4">
    <source>
        <dbReference type="ARBA" id="ARBA00022763"/>
    </source>
</evidence>
<reference evidence="13" key="1">
    <citation type="submission" date="2025-08" db="UniProtKB">
        <authorList>
            <consortium name="Ensembl"/>
        </authorList>
    </citation>
    <scope>IDENTIFICATION</scope>
</reference>
<evidence type="ECO:0000256" key="1">
    <source>
        <dbReference type="ARBA" id="ARBA00004123"/>
    </source>
</evidence>
<proteinExistence type="inferred from homology"/>
<feature type="compositionally biased region" description="Acidic residues" evidence="10">
    <location>
        <begin position="35"/>
        <end position="45"/>
    </location>
</feature>
<sequence length="370" mass="41954">MSEGSDSCRRARNRRRRQSQQNRGRTGNGDASWTSEEEEEEEEEEGSRADEAVAGPSGERAPVNDADETARRLLRQQYRELMCSVQQNREMMLSTRNDKLTEALEDANKLFIGVSRPREAALDSQFLVLASDLGKEKANQLYSDMTVFDPSAFAEDLLAFMGFNCLETEGSDAEEEQFADGYLPGNAWLKLGSEAKKYFRRAPGFHFMLGTFNADPPVERPRIERQRKKAGSEEGRAMPAQLKKMEESHQEATEKEVERILGLLQAYYNDDPNAPISFLEFVTDPESFARTVENMFHVSFLIRDGLAGIKLDEDNLPVIEPLHSEGGEKDQDAQARKQAVMSMSYQEWQEVVQTFEISQAMIPHDSRTQT</sequence>
<feature type="domain" description="Non-structural maintenance of chromosome element 4 C-terminal" evidence="11">
    <location>
        <begin position="275"/>
        <end position="362"/>
    </location>
</feature>
<comment type="subcellular location">
    <subcellularLocation>
        <location evidence="2">Chromosome</location>
        <location evidence="2">Telomere</location>
    </subcellularLocation>
    <subcellularLocation>
        <location evidence="1 9">Nucleus</location>
    </subcellularLocation>
</comment>
<evidence type="ECO:0000259" key="12">
    <source>
        <dbReference type="Pfam" id="PF15412"/>
    </source>
</evidence>
<evidence type="ECO:0000313" key="13">
    <source>
        <dbReference type="Ensembl" id="ENSSMRP00000006737.1"/>
    </source>
</evidence>
<keyword evidence="7 9" id="KW-0234">DNA repair</keyword>
<dbReference type="PANTHER" id="PTHR16140:SF0">
    <property type="entry name" value="NON-STRUCTURAL MAINTENANCE OF CHROMOSOMES ELEMENT 4"/>
    <property type="match status" value="1"/>
</dbReference>
<keyword evidence="6 9" id="KW-0233">DNA recombination</keyword>
<evidence type="ECO:0000313" key="14">
    <source>
        <dbReference type="Proteomes" id="UP000694421"/>
    </source>
</evidence>
<keyword evidence="8 9" id="KW-0539">Nucleus</keyword>
<evidence type="ECO:0000256" key="7">
    <source>
        <dbReference type="ARBA" id="ARBA00023204"/>
    </source>
</evidence>
<dbReference type="InterPro" id="IPR027786">
    <property type="entry name" value="Nse4/EID"/>
</dbReference>
<dbReference type="Ensembl" id="ENSSMRT00000007903.1">
    <property type="protein sequence ID" value="ENSSMRP00000006737.1"/>
    <property type="gene ID" value="ENSSMRG00000005469.1"/>
</dbReference>
<evidence type="ECO:0000256" key="6">
    <source>
        <dbReference type="ARBA" id="ARBA00023172"/>
    </source>
</evidence>
<dbReference type="Pfam" id="PF15412">
    <property type="entry name" value="Nse4-Nse3_bdg"/>
    <property type="match status" value="1"/>
</dbReference>
<organism evidence="13 14">
    <name type="scientific">Salvator merianae</name>
    <name type="common">Argentine black and white tegu</name>
    <name type="synonym">Tupinambis merianae</name>
    <dbReference type="NCBI Taxonomy" id="96440"/>
    <lineage>
        <taxon>Eukaryota</taxon>
        <taxon>Metazoa</taxon>
        <taxon>Chordata</taxon>
        <taxon>Craniata</taxon>
        <taxon>Vertebrata</taxon>
        <taxon>Euteleostomi</taxon>
        <taxon>Lepidosauria</taxon>
        <taxon>Squamata</taxon>
        <taxon>Bifurcata</taxon>
        <taxon>Unidentata</taxon>
        <taxon>Episquamata</taxon>
        <taxon>Laterata</taxon>
        <taxon>Teiioidea</taxon>
        <taxon>Teiidae</taxon>
        <taxon>Salvator</taxon>
    </lineage>
</organism>
<accession>A0A8D0BE30</accession>
<reference evidence="13" key="2">
    <citation type="submission" date="2025-09" db="UniProtKB">
        <authorList>
            <consortium name="Ensembl"/>
        </authorList>
    </citation>
    <scope>IDENTIFICATION</scope>
</reference>
<keyword evidence="4 9" id="KW-0227">DNA damage</keyword>
<dbReference type="GO" id="GO:0005634">
    <property type="term" value="C:nucleus"/>
    <property type="evidence" value="ECO:0007669"/>
    <property type="project" value="UniProtKB-SubCell"/>
</dbReference>
<evidence type="ECO:0000256" key="2">
    <source>
        <dbReference type="ARBA" id="ARBA00004574"/>
    </source>
</evidence>
<dbReference type="InterPro" id="IPR014854">
    <property type="entry name" value="Nse4_C"/>
</dbReference>
<evidence type="ECO:0000256" key="3">
    <source>
        <dbReference type="ARBA" id="ARBA00008997"/>
    </source>
</evidence>
<comment type="subunit">
    <text evidence="9">Component of the SMC5-SMC6 complex.</text>
</comment>
<dbReference type="GeneTree" id="ENSGT00940000165188"/>
<feature type="region of interest" description="Disordered" evidence="10">
    <location>
        <begin position="224"/>
        <end position="243"/>
    </location>
</feature>
<name>A0A8D0BE30_SALMN</name>
<keyword evidence="5" id="KW-0158">Chromosome</keyword>
<dbReference type="Proteomes" id="UP000694421">
    <property type="component" value="Unplaced"/>
</dbReference>
<keyword evidence="14" id="KW-1185">Reference proteome</keyword>
<dbReference type="InterPro" id="IPR029225">
    <property type="entry name" value="Nse4_Nse3-bd"/>
</dbReference>
<dbReference type="Pfam" id="PF08743">
    <property type="entry name" value="Nse4_C"/>
    <property type="match status" value="1"/>
</dbReference>
<feature type="compositionally biased region" description="Low complexity" evidence="10">
    <location>
        <begin position="19"/>
        <end position="29"/>
    </location>
</feature>
<dbReference type="AlphaFoldDB" id="A0A8D0BE30"/>
<evidence type="ECO:0000259" key="11">
    <source>
        <dbReference type="Pfam" id="PF08743"/>
    </source>
</evidence>
<feature type="compositionally biased region" description="Basic and acidic residues" evidence="10">
    <location>
        <begin position="224"/>
        <end position="236"/>
    </location>
</feature>
<dbReference type="OMA" id="FMGINRT"/>
<comment type="similarity">
    <text evidence="3 9">Belongs to the NSE4 family.</text>
</comment>
<dbReference type="GO" id="GO:0000781">
    <property type="term" value="C:chromosome, telomeric region"/>
    <property type="evidence" value="ECO:0007669"/>
    <property type="project" value="UniProtKB-SubCell"/>
</dbReference>
<keyword evidence="5" id="KW-0779">Telomere</keyword>
<dbReference type="GO" id="GO:0006310">
    <property type="term" value="P:DNA recombination"/>
    <property type="evidence" value="ECO:0007669"/>
    <property type="project" value="UniProtKB-UniRule"/>
</dbReference>
<evidence type="ECO:0000256" key="10">
    <source>
        <dbReference type="SAM" id="MobiDB-lite"/>
    </source>
</evidence>
<feature type="domain" description="Nse4/EID protein Nse3/MAGE-binding" evidence="12">
    <location>
        <begin position="123"/>
        <end position="176"/>
    </location>
</feature>
<evidence type="ECO:0000256" key="9">
    <source>
        <dbReference type="RuleBase" id="RU365071"/>
    </source>
</evidence>
<comment type="function">
    <text evidence="9">Component of the SMC5-SMC6 complex, that promotes sister chromatid alignment after DNA damage and facilitates double-stranded DNA breaks (DSBs) repair via homologous recombination between sister chromatids.</text>
</comment>